<organism evidence="1 2">
    <name type="scientific">Flavimaricola marinus</name>
    <dbReference type="NCBI Taxonomy" id="1819565"/>
    <lineage>
        <taxon>Bacteria</taxon>
        <taxon>Pseudomonadati</taxon>
        <taxon>Pseudomonadota</taxon>
        <taxon>Alphaproteobacteria</taxon>
        <taxon>Rhodobacterales</taxon>
        <taxon>Paracoccaceae</taxon>
        <taxon>Flavimaricola</taxon>
    </lineage>
</organism>
<protein>
    <submittedName>
        <fullName evidence="1">Uncharacterized protein</fullName>
    </submittedName>
</protein>
<gene>
    <name evidence="1" type="ORF">LOM8899_02066</name>
</gene>
<accession>A0A238LE66</accession>
<evidence type="ECO:0000313" key="1">
    <source>
        <dbReference type="EMBL" id="SMY07921.1"/>
    </source>
</evidence>
<proteinExistence type="predicted"/>
<dbReference type="RefSeq" id="WP_093992107.1">
    <property type="nucleotide sequence ID" value="NZ_FXZK01000003.1"/>
</dbReference>
<dbReference type="OrthoDB" id="7726157at2"/>
<name>A0A238LE66_9RHOB</name>
<keyword evidence="2" id="KW-1185">Reference proteome</keyword>
<dbReference type="Proteomes" id="UP000201613">
    <property type="component" value="Unassembled WGS sequence"/>
</dbReference>
<dbReference type="EMBL" id="FXZK01000003">
    <property type="protein sequence ID" value="SMY07921.1"/>
    <property type="molecule type" value="Genomic_DNA"/>
</dbReference>
<reference evidence="1 2" key="1">
    <citation type="submission" date="2017-05" db="EMBL/GenBank/DDBJ databases">
        <authorList>
            <person name="Song R."/>
            <person name="Chenine A.L."/>
            <person name="Ruprecht R.M."/>
        </authorList>
    </citation>
    <scope>NUCLEOTIDE SEQUENCE [LARGE SCALE GENOMIC DNA]</scope>
    <source>
        <strain evidence="1 2">CECT 8899</strain>
    </source>
</reference>
<evidence type="ECO:0000313" key="2">
    <source>
        <dbReference type="Proteomes" id="UP000201613"/>
    </source>
</evidence>
<sequence>MWKIVGVSALVLGPMQANASQPLEERLIECAVMIEVLIGPDAPPRGEDLQTDIWRDFVDMMTTEAIRLGGQSYVEDVSMAKRNMWEAEWNEENFPPPLDVRMGLLSECVGVGDYLYRDNPPRLPSRS</sequence>
<dbReference type="AlphaFoldDB" id="A0A238LE66"/>